<dbReference type="Gene3D" id="3.40.50.1820">
    <property type="entry name" value="alpha/beta hydrolase"/>
    <property type="match status" value="1"/>
</dbReference>
<evidence type="ECO:0000313" key="6">
    <source>
        <dbReference type="Proteomes" id="UP001056012"/>
    </source>
</evidence>
<feature type="chain" id="PRO_5040529599" description="Carboxylic ester hydrolase" evidence="3">
    <location>
        <begin position="20"/>
        <end position="537"/>
    </location>
</feature>
<dbReference type="EC" id="3.1.1.-" evidence="3"/>
<protein>
    <recommendedName>
        <fullName evidence="3">Carboxylic ester hydrolase</fullName>
        <ecNumber evidence="3">3.1.1.-</ecNumber>
    </recommendedName>
</protein>
<feature type="domain" description="Carboxylesterase type B" evidence="4">
    <location>
        <begin position="22"/>
        <end position="510"/>
    </location>
</feature>
<dbReference type="InterPro" id="IPR002018">
    <property type="entry name" value="CarbesteraseB"/>
</dbReference>
<evidence type="ECO:0000259" key="4">
    <source>
        <dbReference type="Pfam" id="PF00135"/>
    </source>
</evidence>
<comment type="similarity">
    <text evidence="1 3">Belongs to the type-B carboxylesterase/lipase family.</text>
</comment>
<evidence type="ECO:0000313" key="5">
    <source>
        <dbReference type="EMBL" id="USP78049.1"/>
    </source>
</evidence>
<keyword evidence="3" id="KW-0732">Signal</keyword>
<dbReference type="InterPro" id="IPR050654">
    <property type="entry name" value="AChE-related_enzymes"/>
</dbReference>
<keyword evidence="2 3" id="KW-0378">Hydrolase</keyword>
<evidence type="ECO:0000256" key="2">
    <source>
        <dbReference type="ARBA" id="ARBA00022801"/>
    </source>
</evidence>
<keyword evidence="6" id="KW-1185">Reference proteome</keyword>
<dbReference type="PROSITE" id="PS00122">
    <property type="entry name" value="CARBOXYLESTERASE_B_1"/>
    <property type="match status" value="1"/>
</dbReference>
<dbReference type="InterPro" id="IPR029058">
    <property type="entry name" value="AB_hydrolase_fold"/>
</dbReference>
<dbReference type="VEuPathDB" id="FungiDB:yc1106_05323"/>
<dbReference type="InterPro" id="IPR019826">
    <property type="entry name" value="Carboxylesterase_B_AS"/>
</dbReference>
<dbReference type="GO" id="GO:0052689">
    <property type="term" value="F:carboxylic ester hydrolase activity"/>
    <property type="evidence" value="ECO:0007669"/>
    <property type="project" value="TreeGrafter"/>
</dbReference>
<dbReference type="PANTHER" id="PTHR43918:SF4">
    <property type="entry name" value="CARBOXYLIC ESTER HYDROLASE"/>
    <property type="match status" value="1"/>
</dbReference>
<accession>A0A9Q8ZAT6</accession>
<name>A0A9Q8ZAT6_CURCL</name>
<organism evidence="5 6">
    <name type="scientific">Curvularia clavata</name>
    <dbReference type="NCBI Taxonomy" id="95742"/>
    <lineage>
        <taxon>Eukaryota</taxon>
        <taxon>Fungi</taxon>
        <taxon>Dikarya</taxon>
        <taxon>Ascomycota</taxon>
        <taxon>Pezizomycotina</taxon>
        <taxon>Dothideomycetes</taxon>
        <taxon>Pleosporomycetidae</taxon>
        <taxon>Pleosporales</taxon>
        <taxon>Pleosporineae</taxon>
        <taxon>Pleosporaceae</taxon>
        <taxon>Curvularia</taxon>
    </lineage>
</organism>
<dbReference type="Pfam" id="PF00135">
    <property type="entry name" value="COesterase"/>
    <property type="match status" value="1"/>
</dbReference>
<sequence>MKLFNNYIAAAGFAGLATAAVPTVHSDAGIYEGRYLPEFDQDLYLGIKYAPKPIRFAPAKLMPNAPQSVFNATQYGLDCKGYGSDTNALVSQNWTRLGEDCLHLNIIKPRTKETKLPILLWIYGGGWTQGATSDPRYNMSYIVQQSVLNKKPIIGISINYRMAAFGFLYSKEIKAAGAENVGLRDQRLAMQWVNKHISSFGGDPSKVTIWGESAGAYSVGDHIAAYNGDSGGLFRAAILESGSAVGPPLNGTDWYQEMYDNLTETVGCADAKDSLQCLRDVPFETIAPYGYRGLEWFHVIDGSFIPRYGQQSLKQGKFAKIPIILGTNTDEGFGVNGVNSDADAIRELTHSKRWNVNESVAETLLKLYPNDPALGEPYGWGNRTWPEYGLQYKRYQSIATDLTMYAPRRLLAQSMSEHVDYVYSYRWDAPKFNNTPNSIGVNHFSEACIPFVFGNPEQQLTPLGNSTENLALSKLVMRMWTAFVYDLNPNGHGVPNTPKWPSYADEANNFVFRKDRCYIEGDSDREQGVAYINSLVR</sequence>
<dbReference type="AlphaFoldDB" id="A0A9Q8ZAT6"/>
<evidence type="ECO:0000256" key="3">
    <source>
        <dbReference type="RuleBase" id="RU361235"/>
    </source>
</evidence>
<evidence type="ECO:0000256" key="1">
    <source>
        <dbReference type="ARBA" id="ARBA00005964"/>
    </source>
</evidence>
<reference evidence="5" key="1">
    <citation type="submission" date="2021-12" db="EMBL/GenBank/DDBJ databases">
        <title>Curvularia clavata genome.</title>
        <authorList>
            <person name="Cao Y."/>
        </authorList>
    </citation>
    <scope>NUCLEOTIDE SEQUENCE</scope>
    <source>
        <strain evidence="5">Yc1106</strain>
    </source>
</reference>
<proteinExistence type="inferred from homology"/>
<feature type="signal peptide" evidence="3">
    <location>
        <begin position="1"/>
        <end position="19"/>
    </location>
</feature>
<dbReference type="SUPFAM" id="SSF53474">
    <property type="entry name" value="alpha/beta-Hydrolases"/>
    <property type="match status" value="1"/>
</dbReference>
<dbReference type="EMBL" id="CP089277">
    <property type="protein sequence ID" value="USP78049.1"/>
    <property type="molecule type" value="Genomic_DNA"/>
</dbReference>
<dbReference type="OrthoDB" id="408631at2759"/>
<gene>
    <name evidence="5" type="ORF">yc1106_05323</name>
</gene>
<dbReference type="Proteomes" id="UP001056012">
    <property type="component" value="Chromosome 4"/>
</dbReference>
<dbReference type="PANTHER" id="PTHR43918">
    <property type="entry name" value="ACETYLCHOLINESTERASE"/>
    <property type="match status" value="1"/>
</dbReference>